<dbReference type="PANTHER" id="PTHR24567">
    <property type="entry name" value="CRP FAMILY TRANSCRIPTIONAL REGULATORY PROTEIN"/>
    <property type="match status" value="1"/>
</dbReference>
<dbReference type="SMART" id="SM00100">
    <property type="entry name" value="cNMP"/>
    <property type="match status" value="1"/>
</dbReference>
<keyword evidence="3" id="KW-0804">Transcription</keyword>
<evidence type="ECO:0000313" key="6">
    <source>
        <dbReference type="EMBL" id="MBI3016065.1"/>
    </source>
</evidence>
<dbReference type="InterPro" id="IPR036388">
    <property type="entry name" value="WH-like_DNA-bd_sf"/>
</dbReference>
<dbReference type="Gene3D" id="1.10.10.10">
    <property type="entry name" value="Winged helix-like DNA-binding domain superfamily/Winged helix DNA-binding domain"/>
    <property type="match status" value="1"/>
</dbReference>
<dbReference type="InterPro" id="IPR000595">
    <property type="entry name" value="cNMP-bd_dom"/>
</dbReference>
<dbReference type="Pfam" id="PF13545">
    <property type="entry name" value="HTH_Crp_2"/>
    <property type="match status" value="1"/>
</dbReference>
<dbReference type="PROSITE" id="PS51063">
    <property type="entry name" value="HTH_CRP_2"/>
    <property type="match status" value="1"/>
</dbReference>
<accession>A0A932GSD6</accession>
<dbReference type="PRINTS" id="PR00034">
    <property type="entry name" value="HTHCRP"/>
</dbReference>
<evidence type="ECO:0000256" key="1">
    <source>
        <dbReference type="ARBA" id="ARBA00023015"/>
    </source>
</evidence>
<comment type="caution">
    <text evidence="6">The sequence shown here is derived from an EMBL/GenBank/DDBJ whole genome shotgun (WGS) entry which is preliminary data.</text>
</comment>
<protein>
    <submittedName>
        <fullName evidence="6">Crp/Fnr family transcriptional regulator</fullName>
    </submittedName>
</protein>
<dbReference type="Gene3D" id="2.60.120.10">
    <property type="entry name" value="Jelly Rolls"/>
    <property type="match status" value="1"/>
</dbReference>
<dbReference type="InterPro" id="IPR050397">
    <property type="entry name" value="Env_Response_Regulators"/>
</dbReference>
<dbReference type="GO" id="GO:0003677">
    <property type="term" value="F:DNA binding"/>
    <property type="evidence" value="ECO:0007669"/>
    <property type="project" value="UniProtKB-KW"/>
</dbReference>
<dbReference type="SUPFAM" id="SSF51206">
    <property type="entry name" value="cAMP-binding domain-like"/>
    <property type="match status" value="1"/>
</dbReference>
<evidence type="ECO:0000313" key="7">
    <source>
        <dbReference type="Proteomes" id="UP000741360"/>
    </source>
</evidence>
<name>A0A932GSD6_UNCTE</name>
<evidence type="ECO:0000259" key="4">
    <source>
        <dbReference type="PROSITE" id="PS50042"/>
    </source>
</evidence>
<dbReference type="InterPro" id="IPR018490">
    <property type="entry name" value="cNMP-bd_dom_sf"/>
</dbReference>
<evidence type="ECO:0000259" key="5">
    <source>
        <dbReference type="PROSITE" id="PS51063"/>
    </source>
</evidence>
<dbReference type="PROSITE" id="PS50042">
    <property type="entry name" value="CNMP_BINDING_3"/>
    <property type="match status" value="1"/>
</dbReference>
<dbReference type="SUPFAM" id="SSF46785">
    <property type="entry name" value="Winged helix' DNA-binding domain"/>
    <property type="match status" value="1"/>
</dbReference>
<dbReference type="Pfam" id="PF00027">
    <property type="entry name" value="cNMP_binding"/>
    <property type="match status" value="1"/>
</dbReference>
<proteinExistence type="predicted"/>
<keyword evidence="1" id="KW-0805">Transcription regulation</keyword>
<dbReference type="InterPro" id="IPR012318">
    <property type="entry name" value="HTH_CRP"/>
</dbReference>
<dbReference type="GO" id="GO:0003700">
    <property type="term" value="F:DNA-binding transcription factor activity"/>
    <property type="evidence" value="ECO:0007669"/>
    <property type="project" value="TreeGrafter"/>
</dbReference>
<dbReference type="PANTHER" id="PTHR24567:SF28">
    <property type="entry name" value="LISTERIOLYSIN REGULATORY PROTEIN"/>
    <property type="match status" value="1"/>
</dbReference>
<organism evidence="6 7">
    <name type="scientific">Tectimicrobiota bacterium</name>
    <dbReference type="NCBI Taxonomy" id="2528274"/>
    <lineage>
        <taxon>Bacteria</taxon>
        <taxon>Pseudomonadati</taxon>
        <taxon>Nitrospinota/Tectimicrobiota group</taxon>
        <taxon>Candidatus Tectimicrobiota</taxon>
    </lineage>
</organism>
<dbReference type="EMBL" id="JACPSX010000261">
    <property type="protein sequence ID" value="MBI3016065.1"/>
    <property type="molecule type" value="Genomic_DNA"/>
</dbReference>
<dbReference type="GO" id="GO:0005829">
    <property type="term" value="C:cytosol"/>
    <property type="evidence" value="ECO:0007669"/>
    <property type="project" value="TreeGrafter"/>
</dbReference>
<dbReference type="InterPro" id="IPR036390">
    <property type="entry name" value="WH_DNA-bd_sf"/>
</dbReference>
<feature type="domain" description="HTH crp-type" evidence="5">
    <location>
        <begin position="152"/>
        <end position="225"/>
    </location>
</feature>
<dbReference type="CDD" id="cd00038">
    <property type="entry name" value="CAP_ED"/>
    <property type="match status" value="1"/>
</dbReference>
<dbReference type="InterPro" id="IPR014710">
    <property type="entry name" value="RmlC-like_jellyroll"/>
</dbReference>
<sequence>MSTARTLDSLAELRTVKLFRNLSTEQLRAVAASMGRKTIKKGEFLFTEGEPSDWLYLVIKGKVKILKQSSQSKEIILEIHGSGECLAEIAVIDGNPYPAAAQALTDTTVLSVGRKAFLEMLAVHPTLSREIILGLSARLREIVSSLSSIAAQPVEKRLARALLKLGERAGIPDARGILLNLPLTRQDLADIIGATVETVIRSMGKLKNQGLITWQGKRIILQNPKGLQHLINS</sequence>
<gene>
    <name evidence="6" type="ORF">HYY65_13630</name>
</gene>
<keyword evidence="2" id="KW-0238">DNA-binding</keyword>
<dbReference type="Proteomes" id="UP000741360">
    <property type="component" value="Unassembled WGS sequence"/>
</dbReference>
<feature type="domain" description="Cyclic nucleotide-binding" evidence="4">
    <location>
        <begin position="18"/>
        <end position="138"/>
    </location>
</feature>
<evidence type="ECO:0000256" key="2">
    <source>
        <dbReference type="ARBA" id="ARBA00023125"/>
    </source>
</evidence>
<evidence type="ECO:0000256" key="3">
    <source>
        <dbReference type="ARBA" id="ARBA00023163"/>
    </source>
</evidence>
<dbReference type="AlphaFoldDB" id="A0A932GSD6"/>
<dbReference type="CDD" id="cd00092">
    <property type="entry name" value="HTH_CRP"/>
    <property type="match status" value="1"/>
</dbReference>
<dbReference type="SMART" id="SM00419">
    <property type="entry name" value="HTH_CRP"/>
    <property type="match status" value="1"/>
</dbReference>
<reference evidence="6" key="1">
    <citation type="submission" date="2020-07" db="EMBL/GenBank/DDBJ databases">
        <title>Huge and variable diversity of episymbiotic CPR bacteria and DPANN archaea in groundwater ecosystems.</title>
        <authorList>
            <person name="He C.Y."/>
            <person name="Keren R."/>
            <person name="Whittaker M."/>
            <person name="Farag I.F."/>
            <person name="Doudna J."/>
            <person name="Cate J.H.D."/>
            <person name="Banfield J.F."/>
        </authorList>
    </citation>
    <scope>NUCLEOTIDE SEQUENCE</scope>
    <source>
        <strain evidence="6">NC_groundwater_717_Ag_S-0.2um_59_8</strain>
    </source>
</reference>